<evidence type="ECO:0000256" key="20">
    <source>
        <dbReference type="ARBA" id="ARBA00047734"/>
    </source>
</evidence>
<evidence type="ECO:0000256" key="19">
    <source>
        <dbReference type="ARBA" id="ARBA00047588"/>
    </source>
</evidence>
<evidence type="ECO:0000256" key="13">
    <source>
        <dbReference type="ARBA" id="ARBA00035852"/>
    </source>
</evidence>
<dbReference type="EMBL" id="BAED01000003">
    <property type="protein sequence ID" value="GAB03625.1"/>
    <property type="molecule type" value="Genomic_DNA"/>
</dbReference>
<dbReference type="InterPro" id="IPR029069">
    <property type="entry name" value="HotDog_dom_sf"/>
</dbReference>
<evidence type="ECO:0000256" key="7">
    <source>
        <dbReference type="ARBA" id="ARBA00022801"/>
    </source>
</evidence>
<dbReference type="CDD" id="cd03443">
    <property type="entry name" value="PaaI_thioesterase"/>
    <property type="match status" value="1"/>
</dbReference>
<keyword evidence="4" id="KW-1003">Cell membrane</keyword>
<evidence type="ECO:0000256" key="16">
    <source>
        <dbReference type="ARBA" id="ARBA00038848"/>
    </source>
</evidence>
<evidence type="ECO:0000313" key="25">
    <source>
        <dbReference type="EMBL" id="GAB03625.1"/>
    </source>
</evidence>
<evidence type="ECO:0000256" key="1">
    <source>
        <dbReference type="ARBA" id="ARBA00004170"/>
    </source>
</evidence>
<organism evidence="25 26">
    <name type="scientific">Gordonia amarae NBRC 15530</name>
    <dbReference type="NCBI Taxonomy" id="1075090"/>
    <lineage>
        <taxon>Bacteria</taxon>
        <taxon>Bacillati</taxon>
        <taxon>Actinomycetota</taxon>
        <taxon>Actinomycetes</taxon>
        <taxon>Mycobacteriales</taxon>
        <taxon>Gordoniaceae</taxon>
        <taxon>Gordonia</taxon>
    </lineage>
</organism>
<evidence type="ECO:0000256" key="10">
    <source>
        <dbReference type="ARBA" id="ARBA00023098"/>
    </source>
</evidence>
<evidence type="ECO:0000256" key="12">
    <source>
        <dbReference type="ARBA" id="ARBA00023273"/>
    </source>
</evidence>
<keyword evidence="5" id="KW-0963">Cytoplasm</keyword>
<comment type="catalytic activity">
    <reaction evidence="20">
        <text>hexadecanoyl-CoA + H2O = hexadecanoate + CoA + H(+)</text>
        <dbReference type="Rhea" id="RHEA:16645"/>
        <dbReference type="ChEBI" id="CHEBI:7896"/>
        <dbReference type="ChEBI" id="CHEBI:15377"/>
        <dbReference type="ChEBI" id="CHEBI:15378"/>
        <dbReference type="ChEBI" id="CHEBI:57287"/>
        <dbReference type="ChEBI" id="CHEBI:57379"/>
        <dbReference type="EC" id="3.1.2.2"/>
    </reaction>
    <physiologicalReaction direction="left-to-right" evidence="20">
        <dbReference type="Rhea" id="RHEA:16646"/>
    </physiologicalReaction>
</comment>
<keyword evidence="10" id="KW-0443">Lipid metabolism</keyword>
<evidence type="ECO:0000256" key="8">
    <source>
        <dbReference type="ARBA" id="ARBA00022832"/>
    </source>
</evidence>
<evidence type="ECO:0000256" key="14">
    <source>
        <dbReference type="ARBA" id="ARBA00037002"/>
    </source>
</evidence>
<gene>
    <name evidence="25" type="ORF">GOAMR_03_01350</name>
</gene>
<accession>G7GJ50</accession>
<keyword evidence="11" id="KW-0472">Membrane</keyword>
<comment type="subcellular location">
    <subcellularLocation>
        <location evidence="3">Cell projection</location>
        <location evidence="3">Ruffle membrane</location>
    </subcellularLocation>
    <subcellularLocation>
        <location evidence="2">Cytoplasm</location>
    </subcellularLocation>
    <subcellularLocation>
        <location evidence="1">Membrane</location>
        <topology evidence="1">Peripheral membrane protein</topology>
    </subcellularLocation>
</comment>
<comment type="catalytic activity">
    <reaction evidence="23">
        <text>tetradecanoyl-CoA + H2O = tetradecanoate + CoA + H(+)</text>
        <dbReference type="Rhea" id="RHEA:40119"/>
        <dbReference type="ChEBI" id="CHEBI:15377"/>
        <dbReference type="ChEBI" id="CHEBI:15378"/>
        <dbReference type="ChEBI" id="CHEBI:30807"/>
        <dbReference type="ChEBI" id="CHEBI:57287"/>
        <dbReference type="ChEBI" id="CHEBI:57385"/>
    </reaction>
    <physiologicalReaction direction="left-to-right" evidence="23">
        <dbReference type="Rhea" id="RHEA:40120"/>
    </physiologicalReaction>
</comment>
<comment type="catalytic activity">
    <reaction evidence="21">
        <text>decanoyl-CoA + H2O = decanoate + CoA + H(+)</text>
        <dbReference type="Rhea" id="RHEA:40059"/>
        <dbReference type="ChEBI" id="CHEBI:15377"/>
        <dbReference type="ChEBI" id="CHEBI:15378"/>
        <dbReference type="ChEBI" id="CHEBI:27689"/>
        <dbReference type="ChEBI" id="CHEBI:57287"/>
        <dbReference type="ChEBI" id="CHEBI:61430"/>
    </reaction>
    <physiologicalReaction direction="left-to-right" evidence="21">
        <dbReference type="Rhea" id="RHEA:40060"/>
    </physiologicalReaction>
</comment>
<evidence type="ECO:0000256" key="22">
    <source>
        <dbReference type="ARBA" id="ARBA00048074"/>
    </source>
</evidence>
<dbReference type="InterPro" id="IPR006683">
    <property type="entry name" value="Thioestr_dom"/>
</dbReference>
<keyword evidence="6" id="KW-0053">Apoptosis</keyword>
<keyword evidence="9" id="KW-0809">Transit peptide</keyword>
<evidence type="ECO:0000259" key="24">
    <source>
        <dbReference type="Pfam" id="PF03061"/>
    </source>
</evidence>
<dbReference type="Gene3D" id="3.10.129.10">
    <property type="entry name" value="Hotdog Thioesterase"/>
    <property type="match status" value="1"/>
</dbReference>
<dbReference type="GO" id="GO:0016020">
    <property type="term" value="C:membrane"/>
    <property type="evidence" value="ECO:0007669"/>
    <property type="project" value="UniProtKB-SubCell"/>
</dbReference>
<evidence type="ECO:0000256" key="9">
    <source>
        <dbReference type="ARBA" id="ARBA00022946"/>
    </source>
</evidence>
<dbReference type="AlphaFoldDB" id="G7GJ50"/>
<evidence type="ECO:0000256" key="17">
    <source>
        <dbReference type="ARBA" id="ARBA00040123"/>
    </source>
</evidence>
<evidence type="ECO:0000256" key="2">
    <source>
        <dbReference type="ARBA" id="ARBA00004496"/>
    </source>
</evidence>
<dbReference type="Pfam" id="PF03061">
    <property type="entry name" value="4HBT"/>
    <property type="match status" value="1"/>
</dbReference>
<proteinExistence type="inferred from homology"/>
<dbReference type="PANTHER" id="PTHR12418">
    <property type="entry name" value="ACYL-COENZYME A THIOESTERASE THEM4"/>
    <property type="match status" value="1"/>
</dbReference>
<evidence type="ECO:0000313" key="26">
    <source>
        <dbReference type="Proteomes" id="UP000006023"/>
    </source>
</evidence>
<reference evidence="25 26" key="1">
    <citation type="submission" date="2011-11" db="EMBL/GenBank/DDBJ databases">
        <title>Whole genome shotgun sequence of Gordonia amarae NBRC 15530.</title>
        <authorList>
            <person name="Takarada H."/>
            <person name="Hosoyama A."/>
            <person name="Tsuchikane K."/>
            <person name="Katsumata H."/>
            <person name="Yamazaki S."/>
            <person name="Fujita N."/>
        </authorList>
    </citation>
    <scope>NUCLEOTIDE SEQUENCE [LARGE SCALE GENOMIC DNA]</scope>
    <source>
        <strain evidence="25 26">NBRC 15530</strain>
    </source>
</reference>
<dbReference type="GO" id="GO:0006631">
    <property type="term" value="P:fatty acid metabolic process"/>
    <property type="evidence" value="ECO:0007669"/>
    <property type="project" value="UniProtKB-KW"/>
</dbReference>
<protein>
    <recommendedName>
        <fullName evidence="17">Acyl-coenzyme A thioesterase THEM4</fullName>
        <ecNumber evidence="16">3.1.2.2</ecNumber>
    </recommendedName>
    <alternativeName>
        <fullName evidence="18">Thioesterase superfamily member 4</fullName>
    </alternativeName>
</protein>
<dbReference type="eggNOG" id="COG2050">
    <property type="taxonomic scope" value="Bacteria"/>
</dbReference>
<evidence type="ECO:0000256" key="18">
    <source>
        <dbReference type="ARBA" id="ARBA00043210"/>
    </source>
</evidence>
<dbReference type="SUPFAM" id="SSF54637">
    <property type="entry name" value="Thioesterase/thiol ester dehydrase-isomerase"/>
    <property type="match status" value="1"/>
</dbReference>
<evidence type="ECO:0000256" key="3">
    <source>
        <dbReference type="ARBA" id="ARBA00004632"/>
    </source>
</evidence>
<comment type="similarity">
    <text evidence="15">Belongs to the THEM4/THEM5 thioesterase family.</text>
</comment>
<keyword evidence="8" id="KW-0276">Fatty acid metabolism</keyword>
<feature type="domain" description="Thioesterase" evidence="24">
    <location>
        <begin position="12"/>
        <end position="82"/>
    </location>
</feature>
<dbReference type="GO" id="GO:0016787">
    <property type="term" value="F:hydrolase activity"/>
    <property type="evidence" value="ECO:0007669"/>
    <property type="project" value="UniProtKB-KW"/>
</dbReference>
<dbReference type="InterPro" id="IPR052365">
    <property type="entry name" value="THEM4/THEM5_acyl-CoA_thioest"/>
</dbReference>
<name>G7GJ50_9ACTN</name>
<dbReference type="GO" id="GO:0005737">
    <property type="term" value="C:cytoplasm"/>
    <property type="evidence" value="ECO:0007669"/>
    <property type="project" value="UniProtKB-SubCell"/>
</dbReference>
<evidence type="ECO:0000256" key="23">
    <source>
        <dbReference type="ARBA" id="ARBA00048180"/>
    </source>
</evidence>
<evidence type="ECO:0000256" key="5">
    <source>
        <dbReference type="ARBA" id="ARBA00022490"/>
    </source>
</evidence>
<dbReference type="EC" id="3.1.2.2" evidence="16"/>
<keyword evidence="26" id="KW-1185">Reference proteome</keyword>
<dbReference type="PANTHER" id="PTHR12418:SF19">
    <property type="entry name" value="ACYL-COENZYME A THIOESTERASE THEM4"/>
    <property type="match status" value="1"/>
</dbReference>
<dbReference type="STRING" id="1075090.GOAMR_03_01350"/>
<evidence type="ECO:0000256" key="4">
    <source>
        <dbReference type="ARBA" id="ARBA00022475"/>
    </source>
</evidence>
<comment type="catalytic activity">
    <reaction evidence="13">
        <text>(5Z,8Z,11Z,14Z)-eicosatetraenoyl-CoA + H2O = (5Z,8Z,11Z,14Z)-eicosatetraenoate + CoA + H(+)</text>
        <dbReference type="Rhea" id="RHEA:40151"/>
        <dbReference type="ChEBI" id="CHEBI:15377"/>
        <dbReference type="ChEBI" id="CHEBI:15378"/>
        <dbReference type="ChEBI" id="CHEBI:32395"/>
        <dbReference type="ChEBI" id="CHEBI:57287"/>
        <dbReference type="ChEBI" id="CHEBI:57368"/>
    </reaction>
    <physiologicalReaction direction="left-to-right" evidence="13">
        <dbReference type="Rhea" id="RHEA:40152"/>
    </physiologicalReaction>
</comment>
<keyword evidence="7" id="KW-0378">Hydrolase</keyword>
<evidence type="ECO:0000256" key="11">
    <source>
        <dbReference type="ARBA" id="ARBA00023136"/>
    </source>
</evidence>
<keyword evidence="12" id="KW-0966">Cell projection</keyword>
<comment type="caution">
    <text evidence="25">The sequence shown here is derived from an EMBL/GenBank/DDBJ whole genome shotgun (WGS) entry which is preliminary data.</text>
</comment>
<sequence>MELGGAYEGPAGLVHGGMLAAVFDQALGRACENAKVPGMTGTLSIRYRQGTKLGKVHVEAWLDRIEGVKAFAKAEVSTSDGVCAEAEGVFIMPKWARGLLTEKLLGTIGD</sequence>
<dbReference type="Proteomes" id="UP000006023">
    <property type="component" value="Unassembled WGS sequence"/>
</dbReference>
<comment type="catalytic activity">
    <reaction evidence="22">
        <text>dodecanoyl-CoA + H2O = dodecanoate + CoA + H(+)</text>
        <dbReference type="Rhea" id="RHEA:30135"/>
        <dbReference type="ChEBI" id="CHEBI:15377"/>
        <dbReference type="ChEBI" id="CHEBI:15378"/>
        <dbReference type="ChEBI" id="CHEBI:18262"/>
        <dbReference type="ChEBI" id="CHEBI:57287"/>
        <dbReference type="ChEBI" id="CHEBI:57375"/>
    </reaction>
    <physiologicalReaction direction="left-to-right" evidence="22">
        <dbReference type="Rhea" id="RHEA:30136"/>
    </physiologicalReaction>
</comment>
<comment type="catalytic activity">
    <reaction evidence="19">
        <text>octanoyl-CoA + H2O = octanoate + CoA + H(+)</text>
        <dbReference type="Rhea" id="RHEA:30143"/>
        <dbReference type="ChEBI" id="CHEBI:15377"/>
        <dbReference type="ChEBI" id="CHEBI:15378"/>
        <dbReference type="ChEBI" id="CHEBI:25646"/>
        <dbReference type="ChEBI" id="CHEBI:57287"/>
        <dbReference type="ChEBI" id="CHEBI:57386"/>
    </reaction>
    <physiologicalReaction direction="left-to-right" evidence="19">
        <dbReference type="Rhea" id="RHEA:30144"/>
    </physiologicalReaction>
</comment>
<evidence type="ECO:0000256" key="6">
    <source>
        <dbReference type="ARBA" id="ARBA00022703"/>
    </source>
</evidence>
<comment type="catalytic activity">
    <reaction evidence="14">
        <text>(9Z)-octadecenoyl-CoA + H2O = (9Z)-octadecenoate + CoA + H(+)</text>
        <dbReference type="Rhea" id="RHEA:40139"/>
        <dbReference type="ChEBI" id="CHEBI:15377"/>
        <dbReference type="ChEBI" id="CHEBI:15378"/>
        <dbReference type="ChEBI" id="CHEBI:30823"/>
        <dbReference type="ChEBI" id="CHEBI:57287"/>
        <dbReference type="ChEBI" id="CHEBI:57387"/>
    </reaction>
    <physiologicalReaction direction="left-to-right" evidence="14">
        <dbReference type="Rhea" id="RHEA:40140"/>
    </physiologicalReaction>
</comment>
<evidence type="ECO:0000256" key="15">
    <source>
        <dbReference type="ARBA" id="ARBA00038456"/>
    </source>
</evidence>
<evidence type="ECO:0000256" key="21">
    <source>
        <dbReference type="ARBA" id="ARBA00047969"/>
    </source>
</evidence>